<evidence type="ECO:0000313" key="2">
    <source>
        <dbReference type="EMBL" id="QES38096.1"/>
    </source>
</evidence>
<sequence>MAWLSESGTSLATCTQFDIDQWVDEGPWLRHIARTFPLWAVEHRHATGFEIPLSARQDETSGIEQTSRWQLVRQLLHDETLDLTDRVAGLLVLLFAQRLSTITALTATHVTHEDAAVSLSLGSHPLQMPPPLDILILRLVNERKGFAVIGQIDDHPWLFPGAFAGRPMTNKQLMRRLHRLGIRVKPARNTALLDLVGELPAVVLSRLLGITVQTAAHWTRRSRLPESPTQPTSPAADPICLAPAPGAAVPRPVQSMAYESIN</sequence>
<dbReference type="Proteomes" id="UP000322927">
    <property type="component" value="Chromosome"/>
</dbReference>
<proteinExistence type="predicted"/>
<gene>
    <name evidence="2" type="ORF">DEJ48_35960</name>
</gene>
<dbReference type="AlphaFoldDB" id="A0A5P2C5X0"/>
<accession>A0A5P2C5X0</accession>
<protein>
    <submittedName>
        <fullName evidence="2">Uncharacterized protein</fullName>
    </submittedName>
</protein>
<evidence type="ECO:0000313" key="3">
    <source>
        <dbReference type="Proteomes" id="UP000322927"/>
    </source>
</evidence>
<name>A0A5P2C5X0_STRVZ</name>
<dbReference type="GO" id="GO:0003677">
    <property type="term" value="F:DNA binding"/>
    <property type="evidence" value="ECO:0007669"/>
    <property type="project" value="InterPro"/>
</dbReference>
<dbReference type="InterPro" id="IPR011010">
    <property type="entry name" value="DNA_brk_join_enz"/>
</dbReference>
<dbReference type="SUPFAM" id="SSF56349">
    <property type="entry name" value="DNA breaking-rejoining enzymes"/>
    <property type="match status" value="1"/>
</dbReference>
<feature type="region of interest" description="Disordered" evidence="1">
    <location>
        <begin position="219"/>
        <end position="241"/>
    </location>
</feature>
<evidence type="ECO:0000256" key="1">
    <source>
        <dbReference type="SAM" id="MobiDB-lite"/>
    </source>
</evidence>
<reference evidence="2 3" key="1">
    <citation type="submission" date="2018-05" db="EMBL/GenBank/DDBJ databases">
        <title>Streptomyces venezuelae.</title>
        <authorList>
            <person name="Kim W."/>
            <person name="Lee N."/>
            <person name="Cho B.-K."/>
        </authorList>
    </citation>
    <scope>NUCLEOTIDE SEQUENCE [LARGE SCALE GENOMIC DNA]</scope>
    <source>
        <strain evidence="2 3">ATCC 14584</strain>
    </source>
</reference>
<dbReference type="EMBL" id="CP029192">
    <property type="protein sequence ID" value="QES38096.1"/>
    <property type="molecule type" value="Genomic_DNA"/>
</dbReference>
<organism evidence="2 3">
    <name type="scientific">Streptomyces venezuelae</name>
    <dbReference type="NCBI Taxonomy" id="54571"/>
    <lineage>
        <taxon>Bacteria</taxon>
        <taxon>Bacillati</taxon>
        <taxon>Actinomycetota</taxon>
        <taxon>Actinomycetes</taxon>
        <taxon>Kitasatosporales</taxon>
        <taxon>Streptomycetaceae</taxon>
        <taxon>Streptomyces</taxon>
    </lineage>
</organism>